<dbReference type="Pfam" id="PF07498">
    <property type="entry name" value="Rho_N"/>
    <property type="match status" value="1"/>
</dbReference>
<dbReference type="SMART" id="SM00959">
    <property type="entry name" value="Rho_N"/>
    <property type="match status" value="1"/>
</dbReference>
<name>A0AAV6WJR7_9LAMI</name>
<dbReference type="GO" id="GO:0006353">
    <property type="term" value="P:DNA-templated transcription termination"/>
    <property type="evidence" value="ECO:0007669"/>
    <property type="project" value="InterPro"/>
</dbReference>
<feature type="compositionally biased region" description="Polar residues" evidence="1">
    <location>
        <begin position="222"/>
        <end position="231"/>
    </location>
</feature>
<accession>A0AAV6WJR7</accession>
<feature type="region of interest" description="Disordered" evidence="1">
    <location>
        <begin position="202"/>
        <end position="302"/>
    </location>
</feature>
<dbReference type="Gene3D" id="1.10.720.10">
    <property type="match status" value="1"/>
</dbReference>
<dbReference type="InterPro" id="IPR011112">
    <property type="entry name" value="Rho-like_N"/>
</dbReference>
<evidence type="ECO:0000259" key="2">
    <source>
        <dbReference type="SMART" id="SM00959"/>
    </source>
</evidence>
<gene>
    <name evidence="3" type="ORF">BUALT_Bualt13G0022500</name>
</gene>
<keyword evidence="4" id="KW-1185">Reference proteome</keyword>
<proteinExistence type="predicted"/>
<feature type="region of interest" description="Disordered" evidence="1">
    <location>
        <begin position="68"/>
        <end position="95"/>
    </location>
</feature>
<reference evidence="3" key="1">
    <citation type="submission" date="2019-10" db="EMBL/GenBank/DDBJ databases">
        <authorList>
            <person name="Zhang R."/>
            <person name="Pan Y."/>
            <person name="Wang J."/>
            <person name="Ma R."/>
            <person name="Yu S."/>
        </authorList>
    </citation>
    <scope>NUCLEOTIDE SEQUENCE</scope>
    <source>
        <strain evidence="3">LA-IB0</strain>
        <tissue evidence="3">Leaf</tissue>
    </source>
</reference>
<dbReference type="PANTHER" id="PTHR34449:SF5">
    <property type="entry name" value="ATP BINDING _ ATPASE"/>
    <property type="match status" value="1"/>
</dbReference>
<comment type="caution">
    <text evidence="3">The sequence shown here is derived from an EMBL/GenBank/DDBJ whole genome shotgun (WGS) entry which is preliminary data.</text>
</comment>
<feature type="compositionally biased region" description="Basic and acidic residues" evidence="1">
    <location>
        <begin position="154"/>
        <end position="172"/>
    </location>
</feature>
<feature type="domain" description="Rho termination factor-like N-terminal" evidence="2">
    <location>
        <begin position="374"/>
        <end position="410"/>
    </location>
</feature>
<feature type="compositionally biased region" description="Basic residues" evidence="1">
    <location>
        <begin position="80"/>
        <end position="90"/>
    </location>
</feature>
<feature type="compositionally biased region" description="Polar residues" evidence="1">
    <location>
        <begin position="274"/>
        <end position="285"/>
    </location>
</feature>
<feature type="region of interest" description="Disordered" evidence="1">
    <location>
        <begin position="1"/>
        <end position="20"/>
    </location>
</feature>
<dbReference type="Proteomes" id="UP000826271">
    <property type="component" value="Unassembled WGS sequence"/>
</dbReference>
<protein>
    <recommendedName>
        <fullName evidence="2">Rho termination factor-like N-terminal domain-containing protein</fullName>
    </recommendedName>
</protein>
<dbReference type="AlphaFoldDB" id="A0AAV6WJR7"/>
<dbReference type="EMBL" id="WHWC01000013">
    <property type="protein sequence ID" value="KAG8370813.1"/>
    <property type="molecule type" value="Genomic_DNA"/>
</dbReference>
<evidence type="ECO:0000313" key="4">
    <source>
        <dbReference type="Proteomes" id="UP000826271"/>
    </source>
</evidence>
<sequence>MTSLTSETFKGTRPLKGQGYGSPDGRCLPCSGVSGRAVGISPKMVSDVKFLSLRCVSRHKSSVCNATSSNYRRNQDYSRQNKHSYSRNRNRHNEDRVDGYEDLEEAENFSNKNETLLSVSEYRKFQATASPGPREKEIVELFRKVQAQLRERATMKEERKVEDSHEKNRESETVDSLLKLLRKHSVQPGRKSTTIASNKEFILDQPEKVSPGPSTEVRETSFSDSNSNVKNDIQEIPSPHLSRPKSNFRKNTNIASNKDLILDEPEQVGPGPSTVKSDIQESPSPHLTRPKSSFRKRSPVPEVKFQPVYSVSTDMDGVRKSDEINEVMIESDVGPAFSEGNVLDKMPGGESNEIDESEHDNGAKEEEDVVESADLSGMKLTELRALAKSRGMKGFSKLKKSELVELLRGSSI</sequence>
<evidence type="ECO:0000313" key="3">
    <source>
        <dbReference type="EMBL" id="KAG8370813.1"/>
    </source>
</evidence>
<organism evidence="3 4">
    <name type="scientific">Buddleja alternifolia</name>
    <dbReference type="NCBI Taxonomy" id="168488"/>
    <lineage>
        <taxon>Eukaryota</taxon>
        <taxon>Viridiplantae</taxon>
        <taxon>Streptophyta</taxon>
        <taxon>Embryophyta</taxon>
        <taxon>Tracheophyta</taxon>
        <taxon>Spermatophyta</taxon>
        <taxon>Magnoliopsida</taxon>
        <taxon>eudicotyledons</taxon>
        <taxon>Gunneridae</taxon>
        <taxon>Pentapetalae</taxon>
        <taxon>asterids</taxon>
        <taxon>lamiids</taxon>
        <taxon>Lamiales</taxon>
        <taxon>Scrophulariaceae</taxon>
        <taxon>Buddlejeae</taxon>
        <taxon>Buddleja</taxon>
    </lineage>
</organism>
<dbReference type="PANTHER" id="PTHR34449">
    <property type="entry name" value="RHO TERMINATION FACTOR"/>
    <property type="match status" value="1"/>
</dbReference>
<feature type="region of interest" description="Disordered" evidence="1">
    <location>
        <begin position="335"/>
        <end position="374"/>
    </location>
</feature>
<feature type="compositionally biased region" description="Basic residues" evidence="1">
    <location>
        <begin position="288"/>
        <end position="298"/>
    </location>
</feature>
<evidence type="ECO:0000256" key="1">
    <source>
        <dbReference type="SAM" id="MobiDB-lite"/>
    </source>
</evidence>
<feature type="region of interest" description="Disordered" evidence="1">
    <location>
        <begin position="154"/>
        <end position="173"/>
    </location>
</feature>